<keyword evidence="6" id="KW-1185">Reference proteome</keyword>
<evidence type="ECO:0000259" key="4">
    <source>
        <dbReference type="Pfam" id="PF13458"/>
    </source>
</evidence>
<dbReference type="EMBL" id="BAAAFZ010000047">
    <property type="protein sequence ID" value="GAA0590286.1"/>
    <property type="molecule type" value="Genomic_DNA"/>
</dbReference>
<dbReference type="SUPFAM" id="SSF53822">
    <property type="entry name" value="Periplasmic binding protein-like I"/>
    <property type="match status" value="1"/>
</dbReference>
<evidence type="ECO:0000256" key="1">
    <source>
        <dbReference type="ARBA" id="ARBA00010062"/>
    </source>
</evidence>
<dbReference type="Gene3D" id="3.40.50.2300">
    <property type="match status" value="2"/>
</dbReference>
<organism evidence="5 6">
    <name type="scientific">Craurococcus roseus</name>
    <dbReference type="NCBI Taxonomy" id="77585"/>
    <lineage>
        <taxon>Bacteria</taxon>
        <taxon>Pseudomonadati</taxon>
        <taxon>Pseudomonadota</taxon>
        <taxon>Alphaproteobacteria</taxon>
        <taxon>Acetobacterales</taxon>
        <taxon>Acetobacteraceae</taxon>
        <taxon>Craurococcus</taxon>
    </lineage>
</organism>
<gene>
    <name evidence="5" type="ORF">GCM10009416_31040</name>
</gene>
<comment type="caution">
    <text evidence="5">The sequence shown here is derived from an EMBL/GenBank/DDBJ whole genome shotgun (WGS) entry which is preliminary data.</text>
</comment>
<protein>
    <submittedName>
        <fullName evidence="5">Penicillin-binding protein activator</fullName>
    </submittedName>
</protein>
<keyword evidence="3" id="KW-0813">Transport</keyword>
<dbReference type="Pfam" id="PF13458">
    <property type="entry name" value="Peripla_BP_6"/>
    <property type="match status" value="1"/>
</dbReference>
<dbReference type="InterPro" id="IPR028082">
    <property type="entry name" value="Peripla_BP_I"/>
</dbReference>
<name>A0ABP3QMC2_9PROT</name>
<keyword evidence="3" id="KW-0029">Amino-acid transport</keyword>
<reference evidence="6" key="1">
    <citation type="journal article" date="2019" name="Int. J. Syst. Evol. Microbiol.">
        <title>The Global Catalogue of Microorganisms (GCM) 10K type strain sequencing project: providing services to taxonomists for standard genome sequencing and annotation.</title>
        <authorList>
            <consortium name="The Broad Institute Genomics Platform"/>
            <consortium name="The Broad Institute Genome Sequencing Center for Infectious Disease"/>
            <person name="Wu L."/>
            <person name="Ma J."/>
        </authorList>
    </citation>
    <scope>NUCLEOTIDE SEQUENCE [LARGE SCALE GENOMIC DNA]</scope>
    <source>
        <strain evidence="6">JCM 9933</strain>
    </source>
</reference>
<dbReference type="RefSeq" id="WP_343896267.1">
    <property type="nucleotide sequence ID" value="NZ_BAAAFZ010000047.1"/>
</dbReference>
<dbReference type="InterPro" id="IPR051010">
    <property type="entry name" value="BCAA_transport"/>
</dbReference>
<dbReference type="Proteomes" id="UP001501588">
    <property type="component" value="Unassembled WGS sequence"/>
</dbReference>
<sequence length="386" mass="38459">MPGPFHPMATPRGVGRRRLLAALPLLLPAAACVSQPPARLGGIPAPVLPSAQREKVGLLLPLSGPNRQLGQAMLNAAQLALFDQGDPGIELLPRDTGGTAAGAAEAARAAMAQGARAIAGPLTLTETAAAAQAVRSGRGASMLAFTNDASQAGGGVWVLGLTPAEQAERITAAAANAGARRFGLLAPADELGRRLATGMQTRLSALGLPPPVTVLRPPRGDAAGAARELAAQAGPEGLDAVLLGETGASAKAAAAALASAFPTPPRLLGTSLWISDTGLAGEPALAEAWFPAPDPAARAGFESRYMTAFGERPPRIAAVAYDAAALAGRAARFGAPPVGEAMMGADGPIRLLPGGMAQRGLAIFALDASGQPRLVQPAPVPGAAGS</sequence>
<keyword evidence="2" id="KW-0732">Signal</keyword>
<dbReference type="PANTHER" id="PTHR30483">
    <property type="entry name" value="LEUCINE-SPECIFIC-BINDING PROTEIN"/>
    <property type="match status" value="1"/>
</dbReference>
<dbReference type="PANTHER" id="PTHR30483:SF6">
    <property type="entry name" value="PERIPLASMIC BINDING PROTEIN OF ABC TRANSPORTER FOR NATURAL AMINO ACIDS"/>
    <property type="match status" value="1"/>
</dbReference>
<dbReference type="CDD" id="cd06339">
    <property type="entry name" value="PBP1_YraM_LppC_lipoprotein-like"/>
    <property type="match status" value="1"/>
</dbReference>
<dbReference type="InterPro" id="IPR028081">
    <property type="entry name" value="Leu-bd"/>
</dbReference>
<comment type="similarity">
    <text evidence="1">Belongs to the leucine-binding protein family.</text>
</comment>
<accession>A0ABP3QMC2</accession>
<evidence type="ECO:0000256" key="3">
    <source>
        <dbReference type="ARBA" id="ARBA00022970"/>
    </source>
</evidence>
<evidence type="ECO:0000313" key="5">
    <source>
        <dbReference type="EMBL" id="GAA0590286.1"/>
    </source>
</evidence>
<evidence type="ECO:0000256" key="2">
    <source>
        <dbReference type="ARBA" id="ARBA00022729"/>
    </source>
</evidence>
<evidence type="ECO:0000313" key="6">
    <source>
        <dbReference type="Proteomes" id="UP001501588"/>
    </source>
</evidence>
<feature type="domain" description="Leucine-binding protein" evidence="4">
    <location>
        <begin position="55"/>
        <end position="332"/>
    </location>
</feature>
<proteinExistence type="inferred from homology"/>